<dbReference type="Pfam" id="PF05201">
    <property type="entry name" value="GlutR_N"/>
    <property type="match status" value="1"/>
</dbReference>
<dbReference type="InterPro" id="IPR015896">
    <property type="entry name" value="4pyrrol_synth_GluRdtase_dimer"/>
</dbReference>
<dbReference type="HAMAP" id="MF_00087">
    <property type="entry name" value="Glu_tRNA_reductase"/>
    <property type="match status" value="1"/>
</dbReference>
<gene>
    <name evidence="8" type="primary">hemA</name>
    <name evidence="17" type="ORF">BD821_10946</name>
</gene>
<dbReference type="SUPFAM" id="SSF69075">
    <property type="entry name" value="Glutamyl tRNA-reductase dimerization domain"/>
    <property type="match status" value="1"/>
</dbReference>
<dbReference type="RefSeq" id="WP_169994063.1">
    <property type="nucleotide sequence ID" value="NZ_PTIS01000009.1"/>
</dbReference>
<feature type="binding site" evidence="8 10">
    <location>
        <position position="112"/>
    </location>
    <ligand>
        <name>substrate</name>
    </ligand>
</feature>
<evidence type="ECO:0000256" key="3">
    <source>
        <dbReference type="ARBA" id="ARBA00012970"/>
    </source>
</evidence>
<evidence type="ECO:0000256" key="11">
    <source>
        <dbReference type="PIRSR" id="PIRSR000445-3"/>
    </source>
</evidence>
<comment type="subunit">
    <text evidence="8">Homodimer.</text>
</comment>
<feature type="domain" description="Quinate/shikimate 5-dehydrogenase/glutamyl-tRNA reductase" evidence="15">
    <location>
        <begin position="162"/>
        <end position="284"/>
    </location>
</feature>
<dbReference type="Gene3D" id="3.30.460.30">
    <property type="entry name" value="Glutamyl-tRNA reductase, N-terminal domain"/>
    <property type="match status" value="1"/>
</dbReference>
<dbReference type="InterPro" id="IPR015895">
    <property type="entry name" value="4pyrrol_synth_GluRdtase_N"/>
</dbReference>
<dbReference type="PANTHER" id="PTHR43013:SF1">
    <property type="entry name" value="GLUTAMYL-TRNA REDUCTASE"/>
    <property type="match status" value="1"/>
</dbReference>
<feature type="binding site" evidence="8 10">
    <location>
        <begin position="106"/>
        <end position="108"/>
    </location>
    <ligand>
        <name>substrate</name>
    </ligand>
</feature>
<dbReference type="PROSITE" id="PS00747">
    <property type="entry name" value="GLUTR"/>
    <property type="match status" value="1"/>
</dbReference>
<dbReference type="Proteomes" id="UP000239863">
    <property type="component" value="Unassembled WGS sequence"/>
</dbReference>
<evidence type="ECO:0000256" key="13">
    <source>
        <dbReference type="RuleBase" id="RU000584"/>
    </source>
</evidence>
<dbReference type="InterPro" id="IPR018214">
    <property type="entry name" value="GluRdtase_CS"/>
</dbReference>
<evidence type="ECO:0000313" key="17">
    <source>
        <dbReference type="EMBL" id="PPK48181.1"/>
    </source>
</evidence>
<dbReference type="GO" id="GO:0050661">
    <property type="term" value="F:NADP binding"/>
    <property type="evidence" value="ECO:0007669"/>
    <property type="project" value="InterPro"/>
</dbReference>
<feature type="site" description="Important for activity" evidence="8 12">
    <location>
        <position position="91"/>
    </location>
</feature>
<evidence type="ECO:0000256" key="12">
    <source>
        <dbReference type="PIRSR" id="PIRSR000445-4"/>
    </source>
</evidence>
<sequence length="398" mass="46679">MIQMIGIKSCCPIEIREKLSIMVYKEKDALKSMMKVSKGAVIINTCNRTEIYLNSNNEDDIEIESIFKLLEWDQKYIEHVFKITGYNAVKHLMEVCSGFHSKILGEDQILGQVKRSYRVSLECNTIGNSLQRLFQMSIACGKRFRSEAKLYKIPVSSASIVAKEIIKENKKNIMLIGFGEVGKRIYKYINSFEFSKLFIVVREPNKIFLNDPRVKVISYNEKNEFIKDIDIIVSCTSAPHIVIYKDEVKDKPITIFDLSIPRDVDPKIEGLDYIKLYNIDDISKMDKSNKDKRKIQMEKCRYIIEDHIKEFMNWKKLRELAPLFEEITKSSNNVYEERLKSYNRKKYTKNNEELVEVLLKSTSEYYVHRAMEILKEEKLKGSDSKCQEIIEKIFLLKN</sequence>
<accession>A0A2S6FXB1</accession>
<comment type="domain">
    <text evidence="8">Possesses an unusual extended V-shaped dimeric structure with each monomer consisting of three distinct domains arranged along a curved 'spinal' alpha-helix. The N-terminal catalytic domain specifically recognizes the glutamate moiety of the substrate. The second domain is the NADPH-binding domain, and the third C-terminal domain is responsible for dimerization.</text>
</comment>
<evidence type="ECO:0000256" key="5">
    <source>
        <dbReference type="ARBA" id="ARBA00023002"/>
    </source>
</evidence>
<evidence type="ECO:0000256" key="9">
    <source>
        <dbReference type="PIRSR" id="PIRSR000445-1"/>
    </source>
</evidence>
<dbReference type="GO" id="GO:0008883">
    <property type="term" value="F:glutamyl-tRNA reductase activity"/>
    <property type="evidence" value="ECO:0007669"/>
    <property type="project" value="UniProtKB-UniRule"/>
</dbReference>
<comment type="pathway">
    <text evidence="1 8 13">Porphyrin-containing compound metabolism; protoporphyrin-IX biosynthesis; 5-aminolevulinate from L-glutamyl-tRNA(Glu): step 1/2.</text>
</comment>
<evidence type="ECO:0000256" key="7">
    <source>
        <dbReference type="ARBA" id="ARBA00047464"/>
    </source>
</evidence>
<dbReference type="SUPFAM" id="SSF69742">
    <property type="entry name" value="Glutamyl tRNA-reductase catalytic, N-terminal domain"/>
    <property type="match status" value="1"/>
</dbReference>
<evidence type="ECO:0000256" key="2">
    <source>
        <dbReference type="ARBA" id="ARBA00005916"/>
    </source>
</evidence>
<comment type="miscellaneous">
    <text evidence="8">During catalysis, the active site Cys acts as a nucleophile attacking the alpha-carbonyl group of tRNA-bound glutamate with the formation of a thioester intermediate between enzyme and glutamate, and the concomitant release of tRNA(Glu). The thioester intermediate is finally reduced by direct hydride transfer from NADPH, to form the product GSA.</text>
</comment>
<feature type="domain" description="Tetrapyrrole biosynthesis glutamyl-tRNA reductase dimerisation" evidence="14">
    <location>
        <begin position="301"/>
        <end position="396"/>
    </location>
</feature>
<dbReference type="AlphaFoldDB" id="A0A2S6FXB1"/>
<dbReference type="PANTHER" id="PTHR43013">
    <property type="entry name" value="GLUTAMYL-TRNA REDUCTASE"/>
    <property type="match status" value="1"/>
</dbReference>
<evidence type="ECO:0000256" key="6">
    <source>
        <dbReference type="ARBA" id="ARBA00023244"/>
    </source>
</evidence>
<dbReference type="Gene3D" id="3.40.50.720">
    <property type="entry name" value="NAD(P)-binding Rossmann-like Domain"/>
    <property type="match status" value="1"/>
</dbReference>
<evidence type="ECO:0000259" key="16">
    <source>
        <dbReference type="Pfam" id="PF05201"/>
    </source>
</evidence>
<feature type="binding site" evidence="8 10">
    <location>
        <position position="101"/>
    </location>
    <ligand>
        <name>substrate</name>
    </ligand>
</feature>
<dbReference type="GO" id="GO:0019353">
    <property type="term" value="P:protoporphyrinogen IX biosynthetic process from glutamate"/>
    <property type="evidence" value="ECO:0007669"/>
    <property type="project" value="TreeGrafter"/>
</dbReference>
<comment type="caution">
    <text evidence="17">The sequence shown here is derived from an EMBL/GenBank/DDBJ whole genome shotgun (WGS) entry which is preliminary data.</text>
</comment>
<evidence type="ECO:0000259" key="15">
    <source>
        <dbReference type="Pfam" id="PF01488"/>
    </source>
</evidence>
<dbReference type="NCBIfam" id="TIGR01035">
    <property type="entry name" value="hemA"/>
    <property type="match status" value="1"/>
</dbReference>
<evidence type="ECO:0000259" key="14">
    <source>
        <dbReference type="Pfam" id="PF00745"/>
    </source>
</evidence>
<dbReference type="SUPFAM" id="SSF51735">
    <property type="entry name" value="NAD(P)-binding Rossmann-fold domains"/>
    <property type="match status" value="1"/>
</dbReference>
<dbReference type="Pfam" id="PF01488">
    <property type="entry name" value="Shikimate_DH"/>
    <property type="match status" value="1"/>
</dbReference>
<comment type="catalytic activity">
    <reaction evidence="7 8 13">
        <text>(S)-4-amino-5-oxopentanoate + tRNA(Glu) + NADP(+) = L-glutamyl-tRNA(Glu) + NADPH + H(+)</text>
        <dbReference type="Rhea" id="RHEA:12344"/>
        <dbReference type="Rhea" id="RHEA-COMP:9663"/>
        <dbReference type="Rhea" id="RHEA-COMP:9680"/>
        <dbReference type="ChEBI" id="CHEBI:15378"/>
        <dbReference type="ChEBI" id="CHEBI:57501"/>
        <dbReference type="ChEBI" id="CHEBI:57783"/>
        <dbReference type="ChEBI" id="CHEBI:58349"/>
        <dbReference type="ChEBI" id="CHEBI:78442"/>
        <dbReference type="ChEBI" id="CHEBI:78520"/>
        <dbReference type="EC" id="1.2.1.70"/>
    </reaction>
</comment>
<evidence type="ECO:0000313" key="18">
    <source>
        <dbReference type="Proteomes" id="UP000239863"/>
    </source>
</evidence>
<dbReference type="InterPro" id="IPR036343">
    <property type="entry name" value="GluRdtase_N_sf"/>
</dbReference>
<proteinExistence type="inferred from homology"/>
<keyword evidence="6 8" id="KW-0627">Porphyrin biosynthesis</keyword>
<comment type="function">
    <text evidence="8">Catalyzes the NADPH-dependent reduction of glutamyl-tRNA(Glu) to glutamate 1-semialdehyde (GSA).</text>
</comment>
<dbReference type="InterPro" id="IPR036453">
    <property type="entry name" value="GluRdtase_dimer_dom_sf"/>
</dbReference>
<evidence type="ECO:0000256" key="4">
    <source>
        <dbReference type="ARBA" id="ARBA00022857"/>
    </source>
</evidence>
<dbReference type="InterPro" id="IPR006151">
    <property type="entry name" value="Shikm_DH/Glu-tRNA_Rdtase"/>
</dbReference>
<feature type="binding site" evidence="8 10">
    <location>
        <begin position="45"/>
        <end position="48"/>
    </location>
    <ligand>
        <name>substrate</name>
    </ligand>
</feature>
<name>A0A2S6FXB1_9CLOT</name>
<dbReference type="Pfam" id="PF00745">
    <property type="entry name" value="GlutR_dimer"/>
    <property type="match status" value="1"/>
</dbReference>
<dbReference type="PIRSF" id="PIRSF000445">
    <property type="entry name" value="4pyrrol_synth_GluRdtase"/>
    <property type="match status" value="1"/>
</dbReference>
<feature type="binding site" evidence="8 11">
    <location>
        <begin position="177"/>
        <end position="182"/>
    </location>
    <ligand>
        <name>NADP(+)</name>
        <dbReference type="ChEBI" id="CHEBI:58349"/>
    </ligand>
</feature>
<organism evidence="17 18">
    <name type="scientific">Clostridium algidicarnis DSM 15099</name>
    <dbReference type="NCBI Taxonomy" id="1121295"/>
    <lineage>
        <taxon>Bacteria</taxon>
        <taxon>Bacillati</taxon>
        <taxon>Bacillota</taxon>
        <taxon>Clostridia</taxon>
        <taxon>Eubacteriales</taxon>
        <taxon>Clostridiaceae</taxon>
        <taxon>Clostridium</taxon>
    </lineage>
</organism>
<evidence type="ECO:0000256" key="10">
    <source>
        <dbReference type="PIRSR" id="PIRSR000445-2"/>
    </source>
</evidence>
<dbReference type="InterPro" id="IPR000343">
    <property type="entry name" value="4pyrrol_synth_GluRdtase"/>
</dbReference>
<feature type="domain" description="Glutamyl-tRNA reductase N-terminal" evidence="16">
    <location>
        <begin position="11"/>
        <end position="147"/>
    </location>
</feature>
<comment type="similarity">
    <text evidence="2 8 13">Belongs to the glutamyl-tRNA reductase family.</text>
</comment>
<protein>
    <recommendedName>
        <fullName evidence="3 8">Glutamyl-tRNA reductase</fullName>
        <shortName evidence="8">GluTR</shortName>
        <ecNumber evidence="3 8">1.2.1.70</ecNumber>
    </recommendedName>
</protein>
<evidence type="ECO:0000256" key="8">
    <source>
        <dbReference type="HAMAP-Rule" id="MF_00087"/>
    </source>
</evidence>
<evidence type="ECO:0000256" key="1">
    <source>
        <dbReference type="ARBA" id="ARBA00005059"/>
    </source>
</evidence>
<dbReference type="EC" id="1.2.1.70" evidence="3 8"/>
<keyword evidence="4 8" id="KW-0521">NADP</keyword>
<dbReference type="InterPro" id="IPR036291">
    <property type="entry name" value="NAD(P)-bd_dom_sf"/>
</dbReference>
<reference evidence="17 18" key="1">
    <citation type="submission" date="2018-02" db="EMBL/GenBank/DDBJ databases">
        <title>Genomic Encyclopedia of Archaeal and Bacterial Type Strains, Phase II (KMG-II): from individual species to whole genera.</title>
        <authorList>
            <person name="Goeker M."/>
        </authorList>
    </citation>
    <scope>NUCLEOTIDE SEQUENCE [LARGE SCALE GENOMIC DNA]</scope>
    <source>
        <strain evidence="17 18">DSM 15099</strain>
    </source>
</reference>
<dbReference type="UniPathway" id="UPA00251">
    <property type="reaction ID" value="UER00316"/>
</dbReference>
<dbReference type="STRING" id="37659.GCA_000703125_02257"/>
<dbReference type="EMBL" id="PTIS01000009">
    <property type="protein sequence ID" value="PPK48181.1"/>
    <property type="molecule type" value="Genomic_DNA"/>
</dbReference>
<keyword evidence="5 8" id="KW-0560">Oxidoreductase</keyword>
<feature type="active site" description="Nucleophile" evidence="8 9">
    <location>
        <position position="46"/>
    </location>
</feature>